<dbReference type="EMBL" id="CALNXJ010000084">
    <property type="protein sequence ID" value="CAH3162365.1"/>
    <property type="molecule type" value="Genomic_DNA"/>
</dbReference>
<dbReference type="InterPro" id="IPR050373">
    <property type="entry name" value="Fibrinogen_C-term_domain"/>
</dbReference>
<dbReference type="InterPro" id="IPR036056">
    <property type="entry name" value="Fibrinogen-like_C"/>
</dbReference>
<dbReference type="CDD" id="cd00087">
    <property type="entry name" value="FReD"/>
    <property type="match status" value="1"/>
</dbReference>
<feature type="signal peptide" evidence="1">
    <location>
        <begin position="1"/>
        <end position="24"/>
    </location>
</feature>
<dbReference type="NCBIfam" id="NF040941">
    <property type="entry name" value="GGGWT_bact"/>
    <property type="match status" value="1"/>
</dbReference>
<keyword evidence="4" id="KW-1185">Reference proteome</keyword>
<dbReference type="GO" id="GO:0005615">
    <property type="term" value="C:extracellular space"/>
    <property type="evidence" value="ECO:0007669"/>
    <property type="project" value="TreeGrafter"/>
</dbReference>
<evidence type="ECO:0000259" key="2">
    <source>
        <dbReference type="PROSITE" id="PS51406"/>
    </source>
</evidence>
<dbReference type="PANTHER" id="PTHR19143">
    <property type="entry name" value="FIBRINOGEN/TENASCIN/ANGIOPOEITIN"/>
    <property type="match status" value="1"/>
</dbReference>
<reference evidence="3 4" key="1">
    <citation type="submission" date="2022-05" db="EMBL/GenBank/DDBJ databases">
        <authorList>
            <consortium name="Genoscope - CEA"/>
            <person name="William W."/>
        </authorList>
    </citation>
    <scope>NUCLEOTIDE SEQUENCE [LARGE SCALE GENOMIC DNA]</scope>
</reference>
<feature type="non-terminal residue" evidence="3">
    <location>
        <position position="1"/>
    </location>
</feature>
<name>A0AAU9XZW9_9CNID</name>
<dbReference type="AlphaFoldDB" id="A0AAU9XZW9"/>
<dbReference type="Pfam" id="PF00147">
    <property type="entry name" value="Fibrinogen_C"/>
    <property type="match status" value="1"/>
</dbReference>
<dbReference type="SUPFAM" id="SSF56496">
    <property type="entry name" value="Fibrinogen C-terminal domain-like"/>
    <property type="match status" value="1"/>
</dbReference>
<evidence type="ECO:0000313" key="3">
    <source>
        <dbReference type="EMBL" id="CAH3162365.1"/>
    </source>
</evidence>
<sequence length="285" mass="31791">SLSGSALLLLALFVTFQILPSMRALPIDCQKNIAVCLEEIMKELTQVRFQVNILAENRTSLRSKNCAELYKSGRRVSGVYTIDPDGSGAFDVYCDQTTAGGGWTVVQKRMDGSVDFNRTWDDYKHGFGNLVGEFWLGLDKINRLTRNMTKNKLRIDLGVKTGKTVHPEYGWFGIGTETAKYRLYLGDIINASVSSDSLSPLRDLVFGTWDKVPADCAQNRGGGWWYDNRSAECAVWSNLNGIYPRCGKETLAAIHWGNLDSTSAERSAPTLTEMKIRPVEFMHVA</sequence>
<feature type="chain" id="PRO_5043493967" description="Fibrinogen C-terminal domain-containing protein" evidence="1">
    <location>
        <begin position="25"/>
        <end position="285"/>
    </location>
</feature>
<accession>A0AAU9XZW9</accession>
<organism evidence="3 4">
    <name type="scientific">Pocillopora meandrina</name>
    <dbReference type="NCBI Taxonomy" id="46732"/>
    <lineage>
        <taxon>Eukaryota</taxon>
        <taxon>Metazoa</taxon>
        <taxon>Cnidaria</taxon>
        <taxon>Anthozoa</taxon>
        <taxon>Hexacorallia</taxon>
        <taxon>Scleractinia</taxon>
        <taxon>Astrocoeniina</taxon>
        <taxon>Pocilloporidae</taxon>
        <taxon>Pocillopora</taxon>
    </lineage>
</organism>
<feature type="domain" description="Fibrinogen C-terminal" evidence="2">
    <location>
        <begin position="57"/>
        <end position="280"/>
    </location>
</feature>
<dbReference type="Proteomes" id="UP001159428">
    <property type="component" value="Unassembled WGS sequence"/>
</dbReference>
<evidence type="ECO:0000313" key="4">
    <source>
        <dbReference type="Proteomes" id="UP001159428"/>
    </source>
</evidence>
<gene>
    <name evidence="3" type="ORF">PMEA_00034170</name>
</gene>
<comment type="caution">
    <text evidence="3">The sequence shown here is derived from an EMBL/GenBank/DDBJ whole genome shotgun (WGS) entry which is preliminary data.</text>
</comment>
<proteinExistence type="predicted"/>
<keyword evidence="1" id="KW-0732">Signal</keyword>
<dbReference type="InterPro" id="IPR002181">
    <property type="entry name" value="Fibrinogen_a/b/g_C_dom"/>
</dbReference>
<dbReference type="SMART" id="SM00186">
    <property type="entry name" value="FBG"/>
    <property type="match status" value="1"/>
</dbReference>
<dbReference type="Gene3D" id="3.90.215.10">
    <property type="entry name" value="Gamma Fibrinogen, chain A, domain 1"/>
    <property type="match status" value="1"/>
</dbReference>
<dbReference type="PROSITE" id="PS51406">
    <property type="entry name" value="FIBRINOGEN_C_2"/>
    <property type="match status" value="1"/>
</dbReference>
<protein>
    <recommendedName>
        <fullName evidence="2">Fibrinogen C-terminal domain-containing protein</fullName>
    </recommendedName>
</protein>
<evidence type="ECO:0000256" key="1">
    <source>
        <dbReference type="SAM" id="SignalP"/>
    </source>
</evidence>
<dbReference type="InterPro" id="IPR014716">
    <property type="entry name" value="Fibrinogen_a/b/g_C_1"/>
</dbReference>